<feature type="domain" description="CW-type" evidence="19">
    <location>
        <begin position="481"/>
        <end position="544"/>
    </location>
</feature>
<evidence type="ECO:0000256" key="15">
    <source>
        <dbReference type="ARBA" id="ARBA00023242"/>
    </source>
</evidence>
<keyword evidence="22" id="KW-1185">Reference proteome</keyword>
<gene>
    <name evidence="21" type="ORF">QR680_012048</name>
</gene>
<evidence type="ECO:0000256" key="17">
    <source>
        <dbReference type="SAM" id="MobiDB-lite"/>
    </source>
</evidence>
<feature type="binding site" evidence="16">
    <location>
        <position position="1203"/>
    </location>
    <ligand>
        <name>NADP(+)</name>
        <dbReference type="ChEBI" id="CHEBI:58349"/>
    </ligand>
</feature>
<proteinExistence type="inferred from homology"/>
<dbReference type="InterPro" id="IPR001433">
    <property type="entry name" value="OxRdtase_FAD/NAD-bd"/>
</dbReference>
<comment type="function">
    <text evidence="16">This enzyme is required for electron transfer from NADP to cytochrome P450 in microsomes. It can also provide electron transfer to heme oxygenase and cytochrome B5.</text>
</comment>
<evidence type="ECO:0000313" key="21">
    <source>
        <dbReference type="EMBL" id="KAK0415664.1"/>
    </source>
</evidence>
<keyword evidence="2 16" id="KW-0285">Flavoprotein</keyword>
<keyword evidence="4" id="KW-0812">Transmembrane</keyword>
<evidence type="ECO:0000256" key="16">
    <source>
        <dbReference type="HAMAP-Rule" id="MF_03212"/>
    </source>
</evidence>
<dbReference type="GO" id="GO:0005789">
    <property type="term" value="C:endoplasmic reticulum membrane"/>
    <property type="evidence" value="ECO:0007669"/>
    <property type="project" value="UniProtKB-SubCell"/>
</dbReference>
<feature type="binding site" evidence="16">
    <location>
        <position position="1113"/>
    </location>
    <ligand>
        <name>FMN</name>
        <dbReference type="ChEBI" id="CHEBI:58210"/>
    </ligand>
</feature>
<keyword evidence="13" id="KW-0175">Coiled coil</keyword>
<dbReference type="InterPro" id="IPR023208">
    <property type="entry name" value="P450R"/>
</dbReference>
<keyword evidence="11" id="KW-1133">Transmembrane helix</keyword>
<dbReference type="GO" id="GO:0005634">
    <property type="term" value="C:nucleus"/>
    <property type="evidence" value="ECO:0007669"/>
    <property type="project" value="UniProtKB-SubCell"/>
</dbReference>
<feature type="region of interest" description="Disordered" evidence="17">
    <location>
        <begin position="576"/>
        <end position="749"/>
    </location>
</feature>
<evidence type="ECO:0000256" key="12">
    <source>
        <dbReference type="ARBA" id="ARBA00023002"/>
    </source>
</evidence>
<dbReference type="Pfam" id="PF17942">
    <property type="entry name" value="Morc6_S5"/>
    <property type="match status" value="2"/>
</dbReference>
<evidence type="ECO:0000256" key="8">
    <source>
        <dbReference type="ARBA" id="ARBA00022827"/>
    </source>
</evidence>
<dbReference type="PANTHER" id="PTHR19384:SF17">
    <property type="entry name" value="NADPH--CYTOCHROME P450 REDUCTASE"/>
    <property type="match status" value="1"/>
</dbReference>
<evidence type="ECO:0000256" key="4">
    <source>
        <dbReference type="ARBA" id="ARBA00022692"/>
    </source>
</evidence>
<evidence type="ECO:0000256" key="13">
    <source>
        <dbReference type="ARBA" id="ARBA00023054"/>
    </source>
</evidence>
<dbReference type="EC" id="1.6.2.4" evidence="16"/>
<evidence type="ECO:0000256" key="5">
    <source>
        <dbReference type="ARBA" id="ARBA00022723"/>
    </source>
</evidence>
<comment type="similarity">
    <text evidence="16">In the C-terminal section; belongs to the flavoprotein pyridine nucleotide cytochrome reductase family.</text>
</comment>
<dbReference type="InterPro" id="IPR041006">
    <property type="entry name" value="Morc_S5"/>
</dbReference>
<feature type="binding site" evidence="16">
    <location>
        <position position="1329"/>
    </location>
    <ligand>
        <name>FAD</name>
        <dbReference type="ChEBI" id="CHEBI:57692"/>
    </ligand>
</feature>
<comment type="similarity">
    <text evidence="16">In the N-terminal section; belongs to the flavodoxin family.</text>
</comment>
<dbReference type="Pfam" id="PF13589">
    <property type="entry name" value="HATPase_c_3"/>
    <property type="match status" value="1"/>
</dbReference>
<dbReference type="PRINTS" id="PR00371">
    <property type="entry name" value="FPNCR"/>
</dbReference>
<evidence type="ECO:0000256" key="6">
    <source>
        <dbReference type="ARBA" id="ARBA00022771"/>
    </source>
</evidence>
<comment type="subcellular location">
    <subcellularLocation>
        <location evidence="16">Endoplasmic reticulum membrane</location>
        <topology evidence="16">Single-pass membrane protein</topology>
        <orientation evidence="16">Cytoplasmic side</orientation>
    </subcellularLocation>
    <subcellularLocation>
        <location evidence="1">Nucleus</location>
    </subcellularLocation>
</comment>
<feature type="binding site" evidence="16">
    <location>
        <begin position="991"/>
        <end position="996"/>
    </location>
    <ligand>
        <name>FMN</name>
        <dbReference type="ChEBI" id="CHEBI:58210"/>
    </ligand>
</feature>
<dbReference type="HAMAP" id="MF_03212">
    <property type="entry name" value="NCPR"/>
    <property type="match status" value="1"/>
</dbReference>
<evidence type="ECO:0000313" key="22">
    <source>
        <dbReference type="Proteomes" id="UP001175271"/>
    </source>
</evidence>
<evidence type="ECO:0000256" key="2">
    <source>
        <dbReference type="ARBA" id="ARBA00022630"/>
    </source>
</evidence>
<dbReference type="InterPro" id="IPR036890">
    <property type="entry name" value="HATPase_C_sf"/>
</dbReference>
<evidence type="ECO:0000256" key="10">
    <source>
        <dbReference type="ARBA" id="ARBA00022857"/>
    </source>
</evidence>
<feature type="compositionally biased region" description="Low complexity" evidence="17">
    <location>
        <begin position="595"/>
        <end position="608"/>
    </location>
</feature>
<comment type="similarity">
    <text evidence="16">Belongs to the NADPH--cytochrome P450 reductase family.</text>
</comment>
<dbReference type="Pfam" id="PF00667">
    <property type="entry name" value="FAD_binding_1"/>
    <property type="match status" value="1"/>
</dbReference>
<accession>A0AA39I2M8</accession>
<dbReference type="Pfam" id="PF00258">
    <property type="entry name" value="Flavodoxin_1"/>
    <property type="match status" value="1"/>
</dbReference>
<protein>
    <recommendedName>
        <fullName evidence="16">NADPH--cytochrome P450 reductase</fullName>
        <shortName evidence="16">CPR</shortName>
        <shortName evidence="16">P450R</shortName>
        <ecNumber evidence="16">1.6.2.4</ecNumber>
    </recommendedName>
</protein>
<comment type="catalytic activity">
    <reaction evidence="16">
        <text>2 oxidized [cytochrome P450] + NADPH = 2 reduced [cytochrome P450] + NADP(+) + H(+)</text>
        <dbReference type="Rhea" id="RHEA:24040"/>
        <dbReference type="Rhea" id="RHEA-COMP:14627"/>
        <dbReference type="Rhea" id="RHEA-COMP:14628"/>
        <dbReference type="ChEBI" id="CHEBI:15378"/>
        <dbReference type="ChEBI" id="CHEBI:55376"/>
        <dbReference type="ChEBI" id="CHEBI:57783"/>
        <dbReference type="ChEBI" id="CHEBI:58349"/>
        <dbReference type="ChEBI" id="CHEBI:60344"/>
        <dbReference type="EC" id="1.6.2.4"/>
    </reaction>
</comment>
<keyword evidence="14 16" id="KW-0472">Membrane</keyword>
<dbReference type="InterPro" id="IPR003097">
    <property type="entry name" value="CysJ-like_FAD-binding"/>
</dbReference>
<dbReference type="FunFam" id="3.40.50.80:FF:000001">
    <property type="entry name" value="NADPH--cytochrome P450 reductase 1"/>
    <property type="match status" value="1"/>
</dbReference>
<dbReference type="Pfam" id="PF07496">
    <property type="entry name" value="zf-CW"/>
    <property type="match status" value="1"/>
</dbReference>
<keyword evidence="7 16" id="KW-0256">Endoplasmic reticulum</keyword>
<dbReference type="FunFam" id="1.20.990.10:FF:000001">
    <property type="entry name" value="NADPH--cytochrome P450 reductase"/>
    <property type="match status" value="1"/>
</dbReference>
<dbReference type="Gene3D" id="2.40.30.10">
    <property type="entry name" value="Translation factors"/>
    <property type="match status" value="1"/>
</dbReference>
<comment type="caution">
    <text evidence="21">The sequence shown here is derived from an EMBL/GenBank/DDBJ whole genome shotgun (WGS) entry which is preliminary data.</text>
</comment>
<feature type="domain" description="FAD-binding FR-type" evidence="20">
    <location>
        <begin position="1183"/>
        <end position="1426"/>
    </location>
</feature>
<dbReference type="InterPro" id="IPR011124">
    <property type="entry name" value="Znf_CW"/>
</dbReference>
<dbReference type="SUPFAM" id="SSF55874">
    <property type="entry name" value="ATPase domain of HSP90 chaperone/DNA topoisomerase II/histidine kinase"/>
    <property type="match status" value="1"/>
</dbReference>
<dbReference type="Gene3D" id="1.20.990.10">
    <property type="entry name" value="NADPH-cytochrome p450 Reductase, Chain A, domain 3"/>
    <property type="match status" value="1"/>
</dbReference>
<dbReference type="InterPro" id="IPR008254">
    <property type="entry name" value="Flavodoxin/NO_synth"/>
</dbReference>
<evidence type="ECO:0000256" key="14">
    <source>
        <dbReference type="ARBA" id="ARBA00023136"/>
    </source>
</evidence>
<evidence type="ECO:0000259" key="18">
    <source>
        <dbReference type="PROSITE" id="PS50902"/>
    </source>
</evidence>
<dbReference type="SUPFAM" id="SSF52343">
    <property type="entry name" value="Ferredoxin reductase-like, C-terminal NADP-linked domain"/>
    <property type="match status" value="1"/>
</dbReference>
<reference evidence="21" key="1">
    <citation type="submission" date="2023-06" db="EMBL/GenBank/DDBJ databases">
        <title>Genomic analysis of the entomopathogenic nematode Steinernema hermaphroditum.</title>
        <authorList>
            <person name="Schwarz E.M."/>
            <person name="Heppert J.K."/>
            <person name="Baniya A."/>
            <person name="Schwartz H.T."/>
            <person name="Tan C.-H."/>
            <person name="Antoshechkin I."/>
            <person name="Sternberg P.W."/>
            <person name="Goodrich-Blair H."/>
            <person name="Dillman A.R."/>
        </authorList>
    </citation>
    <scope>NUCLEOTIDE SEQUENCE</scope>
    <source>
        <strain evidence="21">PS9179</strain>
        <tissue evidence="21">Whole animal</tissue>
    </source>
</reference>
<feature type="binding site" evidence="16">
    <location>
        <position position="1577"/>
    </location>
    <ligand>
        <name>FAD</name>
        <dbReference type="ChEBI" id="CHEBI:57692"/>
    </ligand>
</feature>
<feature type="binding site" evidence="16">
    <location>
        <begin position="1359"/>
        <end position="1362"/>
    </location>
    <ligand>
        <name>FAD</name>
        <dbReference type="ChEBI" id="CHEBI:57692"/>
    </ligand>
</feature>
<dbReference type="PANTHER" id="PTHR19384">
    <property type="entry name" value="NITRIC OXIDE SYNTHASE-RELATED"/>
    <property type="match status" value="1"/>
</dbReference>
<feature type="binding site" evidence="16">
    <location>
        <position position="1433"/>
    </location>
    <ligand>
        <name>NADP(+)</name>
        <dbReference type="ChEBI" id="CHEBI:58349"/>
    </ligand>
</feature>
<dbReference type="InterPro" id="IPR023173">
    <property type="entry name" value="NADPH_Cyt_P450_Rdtase_alpha"/>
</dbReference>
<dbReference type="Proteomes" id="UP001175271">
    <property type="component" value="Unassembled WGS sequence"/>
</dbReference>
<evidence type="ECO:0000259" key="19">
    <source>
        <dbReference type="PROSITE" id="PS51050"/>
    </source>
</evidence>
<dbReference type="GO" id="GO:0005829">
    <property type="term" value="C:cytosol"/>
    <property type="evidence" value="ECO:0007669"/>
    <property type="project" value="TreeGrafter"/>
</dbReference>
<sequence>MTDIDLNEVNLLTQATIAYDYLHANSTTHEHLFGAMAELVDNSRDAGATRLDIDFNDEMLYFIDDGCGMSKNEVANVVNFGHSVKRMDDQMIGQYGNGLKSGTMRIGKDFMLFTKKDGLLTALLLSRSFHEKNRLKKVFVPIPCFTPDRFPHFNTKEDDDRHGLEMKIIFEYSPFKDFSSFFQQFSYIMKDNGTVIVCFNLRRIENGALEMDLNANLEDIRVSEYEHELTNEVSSLRDYLSVLYSNPRMRIYLRGKKVNTCRLLSTLYKPRMYQYRAKNLKAYAAKEHEQCEQRVVDLKEHLRICRSNLGEFTQKNSNYMCDSNLRLEFRLHKRAEEQALTLLKAAEEKTKEALKAKSNPRPITFYFGLNILHRNQYGCLIYNNGRLITYYAKTACQNDKNEMKYLGVCGIVDVPYSVLEPTHNKQSFANKRDYLSLMKAFNEHMIQYWIDAGIEKSPGISKFWKDFGYNTMDWDEKTSDSDENVVYKRNSAVGLCVQCDSCLKWRIIDYQRRFVTQEFPEFWDCEKNPNASMRDCEKAELLPKIPEGKLTHAAKFSNTKRGLIQDEAEEEAQLVKATATRGRRRQEPEDELSEAEPSPSPSFAKSAPVRSTRKVCNFKDSDEEEDVFASSSRPRRTQPKQEAPKPAPVSKPTRRAAPVRQRVSSSEDSPPPQKKSTRRKSAPVPSVVEAPSLRKGTSSRPTKSKSDEVAKTVKHGVVAAPDSATSPRQDEEKLTLQNGTNDASRKDSLDSATRMIRRLLQINAPEGFDKMDALTMSVDELLRFDLDAYQKKATEQRNRELDDLATVLKSLPFEEFDTVTRDNCLCKLSSYASDLRNGATGALSAPELVAPAVAIPEYHRHHGNRSMRSYRIRELFPESHAFRYVCVSSKLQTTKASAPPPHRELVSSIENLLVMIDWLLSQFDTMDIVVITVVLGVGIYFFIKNRTESSTSRYSPNVVPITPANGTAQRDSSFITKMTTENRQVLILYGSQTGTGEELAGRLAKDLSRYSQKALILDPEDMDVEDFPRITEVENPLVVMCMATYGEGDPTDNAQQLHEFITNADCDLSGVRFSVFGLGNKTYEHYNEMGKFFDRRLEELGAERVYELGLGDDDANLEEDFMRWREGFLPAVAASFNWELSNEAGSERQYRFELIKDPEAKVFQGEYGRIGAFERQRPPFDQKNPFVAKIAVNRELHGKNSDRSCRHIEFIVEGNRVRYETGDHLAVFPTNDSQLVDKILALLDCNVDDVFTLINTDEDSSKRHPFPCPCSFRTAFTHYVDICAPVKSHVLKALAEYTSDEEQKARLMLLSTASEEGLKEYGQFIQKERRSIIDVLKAFDTCKPPTEYLLELLPRLQARYYSISSSPKIDSNLISITAVVTKYTIGDRLIKGVCTNYLLDKAVDANSPVFVRKSTMRLPHRLSTPIIMIGPGTGLAPFRGFLQERSWQKEQGKEIGEIVLYFGCRNPEHDYIYQEEMEGYKKNGVLSELHVAFSRLNNNGGKKVYVQNLLWENREHVWRMIDNGSHIYVCGDARNMARDVQNTFSKIFTEVGGKTEAEAQKLFHDMERQRRYQADVWS</sequence>
<evidence type="ECO:0000259" key="20">
    <source>
        <dbReference type="PROSITE" id="PS51384"/>
    </source>
</evidence>
<feature type="binding site" evidence="16">
    <location>
        <position position="1383"/>
    </location>
    <ligand>
        <name>FAD</name>
        <dbReference type="ChEBI" id="CHEBI:57692"/>
    </ligand>
</feature>
<keyword evidence="10 16" id="KW-0521">NADP</keyword>
<comment type="cofactor">
    <cofactor evidence="16">
        <name>FAD</name>
        <dbReference type="ChEBI" id="CHEBI:57692"/>
    </cofactor>
    <text evidence="16">Binds 1 FAD per monomer.</text>
</comment>
<evidence type="ECO:0000256" key="1">
    <source>
        <dbReference type="ARBA" id="ARBA00004123"/>
    </source>
</evidence>
<feature type="domain" description="Flavodoxin-like" evidence="18">
    <location>
        <begin position="985"/>
        <end position="1129"/>
    </location>
</feature>
<dbReference type="PRINTS" id="PR00369">
    <property type="entry name" value="FLAVODOXIN"/>
</dbReference>
<evidence type="ECO:0000256" key="9">
    <source>
        <dbReference type="ARBA" id="ARBA00022833"/>
    </source>
</evidence>
<dbReference type="Gene3D" id="3.30.40.100">
    <property type="match status" value="1"/>
</dbReference>
<organism evidence="21 22">
    <name type="scientific">Steinernema hermaphroditum</name>
    <dbReference type="NCBI Taxonomy" id="289476"/>
    <lineage>
        <taxon>Eukaryota</taxon>
        <taxon>Metazoa</taxon>
        <taxon>Ecdysozoa</taxon>
        <taxon>Nematoda</taxon>
        <taxon>Chromadorea</taxon>
        <taxon>Rhabditida</taxon>
        <taxon>Tylenchina</taxon>
        <taxon>Panagrolaimomorpha</taxon>
        <taxon>Strongyloidoidea</taxon>
        <taxon>Steinernematidae</taxon>
        <taxon>Steinernema</taxon>
    </lineage>
</organism>
<dbReference type="FunFam" id="3.40.50.360:FF:000036">
    <property type="entry name" value="NADPH--cytochrome P450 reductase"/>
    <property type="match status" value="1"/>
</dbReference>
<dbReference type="InterPro" id="IPR017938">
    <property type="entry name" value="Riboflavin_synthase-like_b-brl"/>
</dbReference>
<dbReference type="SUPFAM" id="SSF52218">
    <property type="entry name" value="Flavoproteins"/>
    <property type="match status" value="1"/>
</dbReference>
<keyword evidence="12 16" id="KW-0560">Oxidoreductase</keyword>
<dbReference type="InterPro" id="IPR001094">
    <property type="entry name" value="Flavdoxin-like"/>
</dbReference>
<keyword evidence="9" id="KW-0862">Zinc</keyword>
<dbReference type="InterPro" id="IPR001709">
    <property type="entry name" value="Flavoprot_Pyr_Nucl_cyt_Rdtase"/>
</dbReference>
<evidence type="ECO:0000256" key="11">
    <source>
        <dbReference type="ARBA" id="ARBA00022989"/>
    </source>
</evidence>
<feature type="binding site" evidence="16">
    <location>
        <position position="1539"/>
    </location>
    <ligand>
        <name>NADP(+)</name>
        <dbReference type="ChEBI" id="CHEBI:58349"/>
    </ligand>
</feature>
<dbReference type="CDD" id="cd06204">
    <property type="entry name" value="CYPOR"/>
    <property type="match status" value="1"/>
</dbReference>
<comment type="cofactor">
    <cofactor evidence="16">
        <name>FMN</name>
        <dbReference type="ChEBI" id="CHEBI:58210"/>
    </cofactor>
    <text evidence="16">Binds 1 FMN per monomer.</text>
</comment>
<dbReference type="GO" id="GO:0010181">
    <property type="term" value="F:FMN binding"/>
    <property type="evidence" value="ECO:0007669"/>
    <property type="project" value="UniProtKB-UniRule"/>
</dbReference>
<dbReference type="Gene3D" id="3.40.50.80">
    <property type="entry name" value="Nucleotide-binding domain of ferredoxin-NADP reductase (FNR) module"/>
    <property type="match status" value="1"/>
</dbReference>
<evidence type="ECO:0000256" key="7">
    <source>
        <dbReference type="ARBA" id="ARBA00022824"/>
    </source>
</evidence>
<keyword evidence="6" id="KW-0863">Zinc-finger</keyword>
<keyword evidence="8 16" id="KW-0274">FAD</keyword>
<dbReference type="EMBL" id="JAUCMV010000002">
    <property type="protein sequence ID" value="KAK0415664.1"/>
    <property type="molecule type" value="Genomic_DNA"/>
</dbReference>
<keyword evidence="15" id="KW-0539">Nucleus</keyword>
<name>A0AA39I2M8_9BILA</name>
<dbReference type="Gene3D" id="3.40.50.360">
    <property type="match status" value="1"/>
</dbReference>
<keyword evidence="5" id="KW-0479">Metal-binding</keyword>
<dbReference type="GO" id="GO:0003958">
    <property type="term" value="F:NADPH-hemoprotein reductase activity"/>
    <property type="evidence" value="ECO:0007669"/>
    <property type="project" value="UniProtKB-UniRule"/>
</dbReference>
<dbReference type="Pfam" id="PF00175">
    <property type="entry name" value="NAD_binding_1"/>
    <property type="match status" value="1"/>
</dbReference>
<feature type="binding site" evidence="16">
    <location>
        <begin position="1494"/>
        <end position="1495"/>
    </location>
    <ligand>
        <name>NADP(+)</name>
        <dbReference type="ChEBI" id="CHEBI:58349"/>
    </ligand>
</feature>
<dbReference type="SUPFAM" id="SSF63380">
    <property type="entry name" value="Riboflavin synthase domain-like"/>
    <property type="match status" value="1"/>
</dbReference>
<dbReference type="GO" id="GO:0008270">
    <property type="term" value="F:zinc ion binding"/>
    <property type="evidence" value="ECO:0007669"/>
    <property type="project" value="UniProtKB-KW"/>
</dbReference>
<dbReference type="GO" id="GO:0050660">
    <property type="term" value="F:flavin adenine dinucleotide binding"/>
    <property type="evidence" value="ECO:0007669"/>
    <property type="project" value="UniProtKB-UniRule"/>
</dbReference>
<feature type="binding site" evidence="16">
    <location>
        <begin position="1503"/>
        <end position="1507"/>
    </location>
    <ligand>
        <name>NADP(+)</name>
        <dbReference type="ChEBI" id="CHEBI:58349"/>
    </ligand>
</feature>
<dbReference type="GO" id="GO:0050661">
    <property type="term" value="F:NADP binding"/>
    <property type="evidence" value="ECO:0007669"/>
    <property type="project" value="UniProtKB-UniRule"/>
</dbReference>
<dbReference type="PROSITE" id="PS51050">
    <property type="entry name" value="ZF_CW"/>
    <property type="match status" value="1"/>
</dbReference>
<feature type="binding site" evidence="16">
    <location>
        <begin position="1078"/>
        <end position="1087"/>
    </location>
    <ligand>
        <name>FMN</name>
        <dbReference type="ChEBI" id="CHEBI:58210"/>
    </ligand>
</feature>
<dbReference type="InterPro" id="IPR039261">
    <property type="entry name" value="FNR_nucleotide-bd"/>
</dbReference>
<keyword evidence="3 16" id="KW-0288">FMN</keyword>
<feature type="binding site" evidence="16">
    <location>
        <begin position="1392"/>
        <end position="1395"/>
    </location>
    <ligand>
        <name>FAD</name>
        <dbReference type="ChEBI" id="CHEBI:57692"/>
    </ligand>
</feature>
<dbReference type="InterPro" id="IPR017927">
    <property type="entry name" value="FAD-bd_FR_type"/>
</dbReference>
<dbReference type="Gene3D" id="3.30.565.10">
    <property type="entry name" value="Histidine kinase-like ATPase, C-terminal domain"/>
    <property type="match status" value="1"/>
</dbReference>
<dbReference type="PROSITE" id="PS50902">
    <property type="entry name" value="FLAVODOXIN_LIKE"/>
    <property type="match status" value="1"/>
</dbReference>
<dbReference type="PROSITE" id="PS51384">
    <property type="entry name" value="FAD_FR"/>
    <property type="match status" value="1"/>
</dbReference>
<dbReference type="InterPro" id="IPR029039">
    <property type="entry name" value="Flavoprotein-like_sf"/>
</dbReference>
<dbReference type="GO" id="GO:0009725">
    <property type="term" value="P:response to hormone"/>
    <property type="evidence" value="ECO:0007669"/>
    <property type="project" value="TreeGrafter"/>
</dbReference>
<feature type="binding site" evidence="16">
    <location>
        <begin position="1377"/>
        <end position="1379"/>
    </location>
    <ligand>
        <name>FAD</name>
        <dbReference type="ChEBI" id="CHEBI:57692"/>
    </ligand>
</feature>
<evidence type="ECO:0000256" key="3">
    <source>
        <dbReference type="ARBA" id="ARBA00022643"/>
    </source>
</evidence>
<feature type="binding site" evidence="16">
    <location>
        <begin position="1043"/>
        <end position="1046"/>
    </location>
    <ligand>
        <name>FMN</name>
        <dbReference type="ChEBI" id="CHEBI:58210"/>
    </ligand>
</feature>